<comment type="caution">
    <text evidence="1">The sequence shown here is derived from an EMBL/GenBank/DDBJ whole genome shotgun (WGS) entry which is preliminary data.</text>
</comment>
<dbReference type="EMBL" id="JACHXO010000006">
    <property type="protein sequence ID" value="MBB3195932.1"/>
    <property type="molecule type" value="Genomic_DNA"/>
</dbReference>
<gene>
    <name evidence="1" type="ORF">FHS28_003342</name>
</gene>
<sequence length="305" mass="32255">MEAIDRYRGALLGLACGDAVGTNVEFMPRGSFAPVTDMLGGGPFSLAPGKWTDDTSMALCLAESLIQTGRCDPADQMARYANWYEWGYWSSTGVCFDIGITTKGAIHQFLLSGEALSGPSDPNAAGNGSLMRIAPIALRFGHDEQLVQDMAALSSRTTHGATECLDACRVFAVALSRALRGLPKEKVLDLGGIATESAKVRAIAAADHATKSVGQIKGSGYVVDSLEAALWCYARHNNFRDTILEAVNLGDDADTTAAIVGQIACATYGMAGIPPSWLGRLHLTQEITHLADALYRARSEALAGI</sequence>
<dbReference type="PANTHER" id="PTHR16222">
    <property type="entry name" value="ADP-RIBOSYLGLYCOHYDROLASE"/>
    <property type="match status" value="1"/>
</dbReference>
<dbReference type="SUPFAM" id="SSF101478">
    <property type="entry name" value="ADP-ribosylglycohydrolase"/>
    <property type="match status" value="1"/>
</dbReference>
<keyword evidence="1" id="KW-0326">Glycosidase</keyword>
<dbReference type="RefSeq" id="WP_088453453.1">
    <property type="nucleotide sequence ID" value="NZ_JACHXO010000006.1"/>
</dbReference>
<dbReference type="Gene3D" id="1.10.4080.10">
    <property type="entry name" value="ADP-ribosylation/Crystallin J1"/>
    <property type="match status" value="1"/>
</dbReference>
<dbReference type="InterPro" id="IPR050792">
    <property type="entry name" value="ADP-ribosylglycohydrolase"/>
</dbReference>
<proteinExistence type="predicted"/>
<protein>
    <submittedName>
        <fullName evidence="1">ADP-ribosyl-[dinitrogen reductase] hydrolase</fullName>
        <ecNumber evidence="1">3.2.2.24</ecNumber>
    </submittedName>
</protein>
<keyword evidence="2" id="KW-1185">Reference proteome</keyword>
<evidence type="ECO:0000313" key="1">
    <source>
        <dbReference type="EMBL" id="MBB3195932.1"/>
    </source>
</evidence>
<dbReference type="GO" id="GO:0047407">
    <property type="term" value="F:ADP-ribosyl-[dinitrogen reductase] hydrolase activity"/>
    <property type="evidence" value="ECO:0007669"/>
    <property type="project" value="UniProtKB-EC"/>
</dbReference>
<dbReference type="PANTHER" id="PTHR16222:SF12">
    <property type="entry name" value="ADP-RIBOSYLGLYCOHYDROLASE-RELATED"/>
    <property type="match status" value="1"/>
</dbReference>
<dbReference type="Proteomes" id="UP000574369">
    <property type="component" value="Unassembled WGS sequence"/>
</dbReference>
<dbReference type="Pfam" id="PF03747">
    <property type="entry name" value="ADP_ribosyl_GH"/>
    <property type="match status" value="1"/>
</dbReference>
<reference evidence="1 2" key="1">
    <citation type="submission" date="2020-08" db="EMBL/GenBank/DDBJ databases">
        <title>Genomic Encyclopedia of Type Strains, Phase III (KMG-III): the genomes of soil and plant-associated and newly described type strains.</title>
        <authorList>
            <person name="Whitman W."/>
        </authorList>
    </citation>
    <scope>NUCLEOTIDE SEQUENCE [LARGE SCALE GENOMIC DNA]</scope>
    <source>
        <strain evidence="1 2">CECT 7247</strain>
    </source>
</reference>
<evidence type="ECO:0000313" key="2">
    <source>
        <dbReference type="Proteomes" id="UP000574369"/>
    </source>
</evidence>
<organism evidence="1 2">
    <name type="scientific">Roseateles terrae</name>
    <dbReference type="NCBI Taxonomy" id="431060"/>
    <lineage>
        <taxon>Bacteria</taxon>
        <taxon>Pseudomonadati</taxon>
        <taxon>Pseudomonadota</taxon>
        <taxon>Betaproteobacteria</taxon>
        <taxon>Burkholderiales</taxon>
        <taxon>Sphaerotilaceae</taxon>
        <taxon>Roseateles</taxon>
    </lineage>
</organism>
<dbReference type="InterPro" id="IPR005502">
    <property type="entry name" value="Ribosyl_crysJ1"/>
</dbReference>
<name>A0ABR6GUZ0_9BURK</name>
<accession>A0ABR6GUZ0</accession>
<dbReference type="InterPro" id="IPR036705">
    <property type="entry name" value="Ribosyl_crysJ1_sf"/>
</dbReference>
<keyword evidence="1" id="KW-0378">Hydrolase</keyword>
<dbReference type="EC" id="3.2.2.24" evidence="1"/>